<dbReference type="InterPro" id="IPR013324">
    <property type="entry name" value="RNA_pol_sigma_r3/r4-like"/>
</dbReference>
<name>A0A0P8WAR9_9CLOT</name>
<organism evidence="1 2">
    <name type="scientific">Oxobacter pfennigii</name>
    <dbReference type="NCBI Taxonomy" id="36849"/>
    <lineage>
        <taxon>Bacteria</taxon>
        <taxon>Bacillati</taxon>
        <taxon>Bacillota</taxon>
        <taxon>Clostridia</taxon>
        <taxon>Eubacteriales</taxon>
        <taxon>Clostridiaceae</taxon>
        <taxon>Oxobacter</taxon>
    </lineage>
</organism>
<proteinExistence type="predicted"/>
<dbReference type="OrthoDB" id="1843808at2"/>
<evidence type="ECO:0000313" key="2">
    <source>
        <dbReference type="Proteomes" id="UP000050326"/>
    </source>
</evidence>
<evidence type="ECO:0000313" key="1">
    <source>
        <dbReference type="EMBL" id="KPU45041.1"/>
    </source>
</evidence>
<protein>
    <recommendedName>
        <fullName evidence="3">RNA polymerase sigma factor</fullName>
    </recommendedName>
</protein>
<dbReference type="EMBL" id="LKET01000028">
    <property type="protein sequence ID" value="KPU45041.1"/>
    <property type="molecule type" value="Genomic_DNA"/>
</dbReference>
<comment type="caution">
    <text evidence="1">The sequence shown here is derived from an EMBL/GenBank/DDBJ whole genome shotgun (WGS) entry which is preliminary data.</text>
</comment>
<dbReference type="InterPro" id="IPR036388">
    <property type="entry name" value="WH-like_DNA-bd_sf"/>
</dbReference>
<dbReference type="PATRIC" id="fig|36849.3.peg.1609"/>
<reference evidence="1 2" key="1">
    <citation type="submission" date="2015-09" db="EMBL/GenBank/DDBJ databases">
        <title>Genome sequence of Oxobacter pfennigii DSM 3222.</title>
        <authorList>
            <person name="Poehlein A."/>
            <person name="Bengelsdorf F.R."/>
            <person name="Schiel-Bengelsdorf B."/>
            <person name="Duerre P."/>
            <person name="Daniel R."/>
        </authorList>
    </citation>
    <scope>NUCLEOTIDE SEQUENCE [LARGE SCALE GENOMIC DNA]</scope>
    <source>
        <strain evidence="1 2">DSM 3222</strain>
    </source>
</reference>
<keyword evidence="2" id="KW-1185">Reference proteome</keyword>
<dbReference type="Gene3D" id="1.10.10.10">
    <property type="entry name" value="Winged helix-like DNA-binding domain superfamily/Winged helix DNA-binding domain"/>
    <property type="match status" value="1"/>
</dbReference>
<gene>
    <name evidence="1" type="ORF">OXPF_15190</name>
</gene>
<dbReference type="AlphaFoldDB" id="A0A0P8WAR9"/>
<sequence>MKNYKDSDYALNKYSQGIVYKFADGIIEVTMEDYLRTNPGKTEQDFQELKALSDEIYHRQAVVTNRTSRLNVTINGMEETEQLATASPDTELIYKNDAGQAMRAAKKLLDSGELTETQKRRFVIHFFKGMSTRQIAAGENVSHVAIHKSIMLAKKKLKKFFEKQG</sequence>
<accession>A0A0P8WAR9</accession>
<dbReference type="SUPFAM" id="SSF88659">
    <property type="entry name" value="Sigma3 and sigma4 domains of RNA polymerase sigma factors"/>
    <property type="match status" value="1"/>
</dbReference>
<dbReference type="RefSeq" id="WP_054874584.1">
    <property type="nucleotide sequence ID" value="NZ_LKET01000028.1"/>
</dbReference>
<evidence type="ECO:0008006" key="3">
    <source>
        <dbReference type="Google" id="ProtNLM"/>
    </source>
</evidence>
<dbReference type="Proteomes" id="UP000050326">
    <property type="component" value="Unassembled WGS sequence"/>
</dbReference>